<dbReference type="GO" id="GO:0016757">
    <property type="term" value="F:glycosyltransferase activity"/>
    <property type="evidence" value="ECO:0007669"/>
    <property type="project" value="InterPro"/>
</dbReference>
<dbReference type="SUPFAM" id="SSF53756">
    <property type="entry name" value="UDP-Glycosyltransferase/glycogen phosphorylase"/>
    <property type="match status" value="1"/>
</dbReference>
<gene>
    <name evidence="3" type="ORF">D7S40_06155</name>
</gene>
<reference evidence="3" key="1">
    <citation type="submission" date="2018-09" db="EMBL/GenBank/DDBJ databases">
        <title>The microbial basis of impaired wound healing: differential roles for pathogens, 'bystanders', and strain-level diversification in clinical outcomes.</title>
        <authorList>
            <person name="Kalan L.R."/>
            <person name="Meisel J.S."/>
            <person name="Loesche M.A."/>
            <person name="Horwinski J."/>
            <person name="Soaita I."/>
            <person name="Chen X."/>
            <person name="Gardner S.E."/>
            <person name="Grice E.A."/>
        </authorList>
    </citation>
    <scope>NUCLEOTIDE SEQUENCE</scope>
    <source>
        <strain evidence="3">LK35</strain>
    </source>
</reference>
<feature type="domain" description="Glycosyl transferase family 1" evidence="2">
    <location>
        <begin position="222"/>
        <end position="369"/>
    </location>
</feature>
<dbReference type="PANTHER" id="PTHR46401:SF2">
    <property type="entry name" value="GLYCOSYLTRANSFERASE WBBK-RELATED"/>
    <property type="match status" value="1"/>
</dbReference>
<dbReference type="Pfam" id="PF00534">
    <property type="entry name" value="Glycos_transf_1"/>
    <property type="match status" value="1"/>
</dbReference>
<dbReference type="RefSeq" id="WP_149679803.1">
    <property type="nucleotide sequence ID" value="NZ_RAQZ01000002.1"/>
</dbReference>
<keyword evidence="1 3" id="KW-0808">Transferase</keyword>
<proteinExistence type="predicted"/>
<name>A0A641AAE3_STAAU</name>
<dbReference type="GO" id="GO:0009103">
    <property type="term" value="P:lipopolysaccharide biosynthetic process"/>
    <property type="evidence" value="ECO:0007669"/>
    <property type="project" value="TreeGrafter"/>
</dbReference>
<comment type="caution">
    <text evidence="3">The sequence shown here is derived from an EMBL/GenBank/DDBJ whole genome shotgun (WGS) entry which is preliminary data.</text>
</comment>
<accession>A0A641AAE3</accession>
<evidence type="ECO:0000256" key="1">
    <source>
        <dbReference type="ARBA" id="ARBA00022679"/>
    </source>
</evidence>
<dbReference type="AlphaFoldDB" id="A0A641AAE3"/>
<protein>
    <submittedName>
        <fullName evidence="3">Glycosyltransferase WbuB</fullName>
    </submittedName>
</protein>
<dbReference type="EMBL" id="RAQZ01000002">
    <property type="protein sequence ID" value="KAA1273742.1"/>
    <property type="molecule type" value="Genomic_DNA"/>
</dbReference>
<evidence type="ECO:0000259" key="2">
    <source>
        <dbReference type="Pfam" id="PF00534"/>
    </source>
</evidence>
<dbReference type="InterPro" id="IPR001296">
    <property type="entry name" value="Glyco_trans_1"/>
</dbReference>
<sequence>MSEKKILILCQYFYPEYVSSATLPTQLAEDLIANHINVDVMCGWPYEYSNHKQVSKTEMHRGICIRRLKYSRFNNKSKVGRIINFFSLFSKFVINIPKMLKYDQILVYSNPPILPLIPDVLHRLLKKKYSFVVYDIAPDNAIKTGATRPGSMIDKLMRYINRHVYKNAENVIVLGTEMKNYLLNHQISKNADNIHVIPNWYDMRQLQDNRIYNDTFKAYREQYDKILLYSGNMGQLQDMETLISFLKLNKDQDQPQTLTILCGHGKKFADVKTAIEDHRIENVKMFEFLTGTDYADVLKIADVCIASLIKEGVGLGVPSKNYGYLAAKKALVLIMDKQSDIVQHVEQYDAGIQIDNGDAHAIYNFINTHSSKELHEMGERAHQLFKDKYTREINTMKYYNLLK</sequence>
<dbReference type="CDD" id="cd03794">
    <property type="entry name" value="GT4_WbuB-like"/>
    <property type="match status" value="1"/>
</dbReference>
<evidence type="ECO:0000313" key="3">
    <source>
        <dbReference type="EMBL" id="KAA1273742.1"/>
    </source>
</evidence>
<organism evidence="3">
    <name type="scientific">Staphylococcus aureus</name>
    <dbReference type="NCBI Taxonomy" id="1280"/>
    <lineage>
        <taxon>Bacteria</taxon>
        <taxon>Bacillati</taxon>
        <taxon>Bacillota</taxon>
        <taxon>Bacilli</taxon>
        <taxon>Bacillales</taxon>
        <taxon>Staphylococcaceae</taxon>
        <taxon>Staphylococcus</taxon>
    </lineage>
</organism>
<dbReference type="Gene3D" id="3.40.50.2000">
    <property type="entry name" value="Glycogen Phosphorylase B"/>
    <property type="match status" value="2"/>
</dbReference>
<dbReference type="PANTHER" id="PTHR46401">
    <property type="entry name" value="GLYCOSYLTRANSFERASE WBBK-RELATED"/>
    <property type="match status" value="1"/>
</dbReference>